<protein>
    <submittedName>
        <fullName evidence="3">D-alanyl-D-alanine carboxypeptidase/D-alanyl-D-alanine-endopeptidase</fullName>
        <ecNumber evidence="3">3.4.16.4</ecNumber>
    </submittedName>
</protein>
<dbReference type="Gene3D" id="3.40.710.10">
    <property type="entry name" value="DD-peptidase/beta-lactamase superfamily"/>
    <property type="match status" value="2"/>
</dbReference>
<dbReference type="RefSeq" id="WP_241036864.1">
    <property type="nucleotide sequence ID" value="NZ_BAAAJF010000036.1"/>
</dbReference>
<sequence>MGFGRRIGDRLRVSGSGARRSLIVLVVLAVLAASGSAVALTGPIIVHRLGLSQTAETVLPSSPLPMLQPLQGDAPRPTAAGVAAVLDGAAEALPGKFTGIVVDPATGQTIWQHTPEVTLTPGSTGKLLTAAAALLTFNPTDRFVTRVVQGPQPGTVVLVGGGDPTLTTLPPGQESVYPDAPRMSDLAAAVKKAVPGPITQVLVDTSRYQGPTMAEGWDPADVAAGFITPIEPLMVDGGRINPKLTEGPRVPDPAMAAGRALAQDLGVDSSDVAEGTAAAGAKSVAAVRSAPVAVLVEQMLRDSDNVLAEVFSREIAIARHGTPTFTGGVQETAAALAQAGFDPTGAVMHDGSGLSTEDLVPARLLGQLLSAAAAPAIGPDDTEFLRPIITGLPVAGADGTLAGRFGRTGVSGPGRGVVRAKTGTLTAVASLAGVVSDTDGRLLVFVLMSNGVSPATMRPKLDAMAAQLSRCGCR</sequence>
<evidence type="ECO:0000256" key="2">
    <source>
        <dbReference type="ARBA" id="ARBA00022801"/>
    </source>
</evidence>
<dbReference type="InterPro" id="IPR000667">
    <property type="entry name" value="Peptidase_S13"/>
</dbReference>
<comment type="similarity">
    <text evidence="1">Belongs to the peptidase S13 family.</text>
</comment>
<evidence type="ECO:0000313" key="3">
    <source>
        <dbReference type="EMBL" id="MCH6166831.1"/>
    </source>
</evidence>
<keyword evidence="2 3" id="KW-0378">Hydrolase</keyword>
<dbReference type="PANTHER" id="PTHR30023">
    <property type="entry name" value="D-ALANYL-D-ALANINE CARBOXYPEPTIDASE"/>
    <property type="match status" value="1"/>
</dbReference>
<comment type="caution">
    <text evidence="3">The sequence shown here is derived from an EMBL/GenBank/DDBJ whole genome shotgun (WGS) entry which is preliminary data.</text>
</comment>
<dbReference type="Proteomes" id="UP001299970">
    <property type="component" value="Unassembled WGS sequence"/>
</dbReference>
<evidence type="ECO:0000313" key="4">
    <source>
        <dbReference type="Proteomes" id="UP001299970"/>
    </source>
</evidence>
<dbReference type="Pfam" id="PF02113">
    <property type="entry name" value="Peptidase_S13"/>
    <property type="match status" value="2"/>
</dbReference>
<accession>A0ABS9TE47</accession>
<organism evidence="3 4">
    <name type="scientific">Pseudonocardia alaniniphila</name>
    <dbReference type="NCBI Taxonomy" id="75291"/>
    <lineage>
        <taxon>Bacteria</taxon>
        <taxon>Bacillati</taxon>
        <taxon>Actinomycetota</taxon>
        <taxon>Actinomycetes</taxon>
        <taxon>Pseudonocardiales</taxon>
        <taxon>Pseudonocardiaceae</taxon>
        <taxon>Pseudonocardia</taxon>
    </lineage>
</organism>
<dbReference type="EC" id="3.4.16.4" evidence="3"/>
<evidence type="ECO:0000256" key="1">
    <source>
        <dbReference type="ARBA" id="ARBA00006096"/>
    </source>
</evidence>
<dbReference type="PRINTS" id="PR00922">
    <property type="entry name" value="DADACBPTASE3"/>
</dbReference>
<keyword evidence="3" id="KW-0121">Carboxypeptidase</keyword>
<gene>
    <name evidence="3" type="primary">dacB</name>
    <name evidence="3" type="ORF">MMF94_14170</name>
</gene>
<name>A0ABS9TE47_9PSEU</name>
<dbReference type="EMBL" id="JAKXMK010000011">
    <property type="protein sequence ID" value="MCH6166831.1"/>
    <property type="molecule type" value="Genomic_DNA"/>
</dbReference>
<keyword evidence="4" id="KW-1185">Reference proteome</keyword>
<dbReference type="NCBIfam" id="TIGR00666">
    <property type="entry name" value="PBP4"/>
    <property type="match status" value="1"/>
</dbReference>
<dbReference type="PANTHER" id="PTHR30023:SF0">
    <property type="entry name" value="PENICILLIN-SENSITIVE CARBOXYPEPTIDASE A"/>
    <property type="match status" value="1"/>
</dbReference>
<dbReference type="SUPFAM" id="SSF56601">
    <property type="entry name" value="beta-lactamase/transpeptidase-like"/>
    <property type="match status" value="1"/>
</dbReference>
<dbReference type="GO" id="GO:0009002">
    <property type="term" value="F:serine-type D-Ala-D-Ala carboxypeptidase activity"/>
    <property type="evidence" value="ECO:0007669"/>
    <property type="project" value="UniProtKB-EC"/>
</dbReference>
<reference evidence="3 4" key="1">
    <citation type="submission" date="2022-03" db="EMBL/GenBank/DDBJ databases">
        <title>Pseudonocardia alaer sp. nov., a novel actinomycete isolated from reed forest soil.</title>
        <authorList>
            <person name="Wang L."/>
        </authorList>
    </citation>
    <scope>NUCLEOTIDE SEQUENCE [LARGE SCALE GENOMIC DNA]</scope>
    <source>
        <strain evidence="3 4">Y-16303</strain>
    </source>
</reference>
<keyword evidence="3" id="KW-0645">Protease</keyword>
<proteinExistence type="inferred from homology"/>
<dbReference type="InterPro" id="IPR012338">
    <property type="entry name" value="Beta-lactam/transpept-like"/>
</dbReference>
<dbReference type="Gene3D" id="3.50.80.20">
    <property type="entry name" value="D-Ala-D-Ala carboxypeptidase C, peptidase S13"/>
    <property type="match status" value="1"/>
</dbReference>